<keyword evidence="3" id="KW-0540">Nuclease</keyword>
<evidence type="ECO:0000256" key="1">
    <source>
        <dbReference type="ARBA" id="ARBA00022741"/>
    </source>
</evidence>
<comment type="caution">
    <text evidence="5">The sequence shown here is derived from an EMBL/GenBank/DDBJ whole genome shotgun (WGS) entry which is preliminary data.</text>
</comment>
<reference evidence="6" key="1">
    <citation type="submission" date="2023-07" db="EMBL/GenBank/DDBJ databases">
        <title>Marinomonas vulgaris A79, complete genome.</title>
        <authorList>
            <person name="Ying J.-J."/>
        </authorList>
    </citation>
    <scope>NUCLEOTIDE SEQUENCE [LARGE SCALE GENOMIC DNA]</scope>
    <source>
        <strain evidence="6">A79</strain>
    </source>
</reference>
<dbReference type="Gene3D" id="3.40.50.300">
    <property type="entry name" value="P-loop containing nucleotide triphosphate hydrolases"/>
    <property type="match status" value="3"/>
</dbReference>
<sequence length="591" mass="65333">MNTSIIKAPSAQLAEQLTATLKRLCKNPNALDLVEKSLKFVFEALEAGKISLDMRLIPRGMTVVDYHDWQKQLIDAGVASYAGGFTPLIIDSDQLFLARYHLYHSQVHTRLSQLASELVSSSLADTTNSQEMVGVLNRLFPATDITPDWQKVAAALALKKRLCIISGGPGTGKTTTVLRVIAALYASENRVHNRLRIRLAAPTGKAAARMQESIRNNIKDLHCDDELKQQLQLEACTLHRLLGFKLGSVNFKHHAGNPLALDVLVIDESSMIDSAMMAKCLEALPVNARLILLGDKDQLAAVEPGSPFASMCSQFGFSKAFASELADLSGQSLTNFVSLAPQPLGDNLIFLHHSYRFDESSGIGQLAKTINAGQFSESLAVMNNDDYPDIAWSDYKASEYRSYSSKELDPLIDTVQQGFSDYLHILKAKNADLVKIFEAFTQFCILTATHKGHCGRIEINLLCQKALGFDLENHWYHGRPVMVSSNDYQTGLYNGDVGICLDIENNGELRVYFPISEGFKDFTPSRIPNHETAFSMTVHKSQGSEFKQVLFILPDSPNAVFTKALIYTAITRAKHSVELWGQEEVLLACEL</sequence>
<accession>A0ABS5HEP6</accession>
<evidence type="ECO:0000313" key="6">
    <source>
        <dbReference type="Proteomes" id="UP000679722"/>
    </source>
</evidence>
<dbReference type="InterPro" id="IPR050534">
    <property type="entry name" value="Coronavir_polyprotein_1ab"/>
</dbReference>
<comment type="subunit">
    <text evidence="3">Heterotrimer of RecB, RecC and RecD. All subunits contribute to DNA-binding.</text>
</comment>
<keyword evidence="6" id="KW-1185">Reference proteome</keyword>
<comment type="function">
    <text evidence="3">A helicase/nuclease that prepares dsDNA breaks (DSB) for recombinational DNA repair. Binds to DSBs and unwinds DNA via a highly rapid and processive ATP-dependent bidirectional helicase activity. Unwinds dsDNA until it encounters a Chi (crossover hotspot instigator) sequence from the 3' direction. Cuts ssDNA a few nucleotides 3' to the Chi site. The properties and activities of the enzyme are changed at Chi. The Chi-altered holoenzyme produces a long 3'-ssDNA overhang and facilitates RecA-binding to the ssDNA for homologous DNA recombination and repair. Holoenzyme degrades any linearized DNA that is unable to undergo homologous recombination. In the holoenzyme this subunit has ssDNA-dependent ATPase and 5'-3' helicase activity. When added to pre-assembled RecBC greatly stimulates nuclease activity and augments holoenzyme processivity. Negatively regulates the RecA-loading ability of RecBCD.</text>
</comment>
<dbReference type="PANTHER" id="PTHR43788:SF6">
    <property type="entry name" value="DNA HELICASE B"/>
    <property type="match status" value="1"/>
</dbReference>
<comment type="miscellaneous">
    <text evidence="3">In the RecBCD complex, RecB has a slow 3'-5' helicase, an exonuclease activity and loads RecA onto ssDNA, RecD has a fast 5'-3' helicase activity, while RecC stimulates the ATPase and processivity of the RecB helicase and contributes to recognition of the Chi site.</text>
</comment>
<gene>
    <name evidence="3 5" type="primary">recD</name>
    <name evidence="5" type="ORF">J9B83_14575</name>
</gene>
<dbReference type="NCBIfam" id="TIGR01447">
    <property type="entry name" value="recD"/>
    <property type="match status" value="1"/>
</dbReference>
<keyword evidence="3" id="KW-0238">DNA-binding</keyword>
<keyword evidence="1 3" id="KW-0547">Nucleotide-binding</keyword>
<protein>
    <recommendedName>
        <fullName evidence="3">RecBCD enzyme subunit RecD</fullName>
        <ecNumber evidence="3">5.6.2.3</ecNumber>
    </recommendedName>
    <alternativeName>
        <fullName evidence="3">DNA 5'-3' helicase subunit RecD</fullName>
    </alternativeName>
    <alternativeName>
        <fullName evidence="3">Exonuclease V subunit RecD</fullName>
        <shortName evidence="3">ExoV subunit RecD</shortName>
    </alternativeName>
    <alternativeName>
        <fullName evidence="3">Helicase/nuclease RecBCD subunit RecD</fullName>
    </alternativeName>
</protein>
<dbReference type="CDD" id="cd18809">
    <property type="entry name" value="SF1_C_RecD"/>
    <property type="match status" value="1"/>
</dbReference>
<dbReference type="InterPro" id="IPR006344">
    <property type="entry name" value="RecD"/>
</dbReference>
<proteinExistence type="inferred from homology"/>
<evidence type="ECO:0000256" key="2">
    <source>
        <dbReference type="ARBA" id="ARBA00022840"/>
    </source>
</evidence>
<evidence type="ECO:0000313" key="5">
    <source>
        <dbReference type="EMBL" id="MBR7890136.1"/>
    </source>
</evidence>
<dbReference type="HAMAP" id="MF_01487">
    <property type="entry name" value="RecD"/>
    <property type="match status" value="1"/>
</dbReference>
<evidence type="ECO:0000259" key="4">
    <source>
        <dbReference type="Pfam" id="PF13538"/>
    </source>
</evidence>
<evidence type="ECO:0000256" key="3">
    <source>
        <dbReference type="HAMAP-Rule" id="MF_01487"/>
    </source>
</evidence>
<dbReference type="RefSeq" id="WP_211537555.1">
    <property type="nucleotide sequence ID" value="NZ_JAGSSV010000030.1"/>
</dbReference>
<dbReference type="PANTHER" id="PTHR43788">
    <property type="entry name" value="DNA2/NAM7 HELICASE FAMILY MEMBER"/>
    <property type="match status" value="1"/>
</dbReference>
<comment type="catalytic activity">
    <reaction evidence="3">
        <text>ATP + H2O = ADP + phosphate + H(+)</text>
        <dbReference type="Rhea" id="RHEA:13065"/>
        <dbReference type="ChEBI" id="CHEBI:15377"/>
        <dbReference type="ChEBI" id="CHEBI:15378"/>
        <dbReference type="ChEBI" id="CHEBI:30616"/>
        <dbReference type="ChEBI" id="CHEBI:43474"/>
        <dbReference type="ChEBI" id="CHEBI:456216"/>
        <dbReference type="EC" id="5.6.2.3"/>
    </reaction>
</comment>
<keyword evidence="3" id="KW-0347">Helicase</keyword>
<dbReference type="GO" id="GO:0008854">
    <property type="term" value="F:exodeoxyribonuclease V activity"/>
    <property type="evidence" value="ECO:0007669"/>
    <property type="project" value="UniProtKB-EC"/>
</dbReference>
<dbReference type="Proteomes" id="UP000679722">
    <property type="component" value="Unassembled WGS sequence"/>
</dbReference>
<keyword evidence="3" id="KW-0269">Exonuclease</keyword>
<dbReference type="Pfam" id="PF13245">
    <property type="entry name" value="AAA_19"/>
    <property type="match status" value="1"/>
</dbReference>
<keyword evidence="3" id="KW-0227">DNA damage</keyword>
<keyword evidence="3" id="KW-0413">Isomerase</keyword>
<feature type="domain" description="UvrD-like helicase C-terminal" evidence="4">
    <location>
        <begin position="533"/>
        <end position="577"/>
    </location>
</feature>
<dbReference type="Pfam" id="PF13538">
    <property type="entry name" value="UvrD_C_2"/>
    <property type="match status" value="1"/>
</dbReference>
<dbReference type="InterPro" id="IPR027417">
    <property type="entry name" value="P-loop_NTPase"/>
</dbReference>
<name>A0ABS5HEP6_9GAMM</name>
<organism evidence="5 6">
    <name type="scientific">Marinomonas vulgaris</name>
    <dbReference type="NCBI Taxonomy" id="2823372"/>
    <lineage>
        <taxon>Bacteria</taxon>
        <taxon>Pseudomonadati</taxon>
        <taxon>Pseudomonadota</taxon>
        <taxon>Gammaproteobacteria</taxon>
        <taxon>Oceanospirillales</taxon>
        <taxon>Oceanospirillaceae</taxon>
        <taxon>Marinomonas</taxon>
    </lineage>
</organism>
<keyword evidence="2 3" id="KW-0067">ATP-binding</keyword>
<dbReference type="EMBL" id="JAGSSV010000030">
    <property type="protein sequence ID" value="MBR7890136.1"/>
    <property type="molecule type" value="Genomic_DNA"/>
</dbReference>
<dbReference type="CDD" id="cd17933">
    <property type="entry name" value="DEXSc_RecD-like"/>
    <property type="match status" value="1"/>
</dbReference>
<dbReference type="SUPFAM" id="SSF52540">
    <property type="entry name" value="P-loop containing nucleoside triphosphate hydrolases"/>
    <property type="match status" value="1"/>
</dbReference>
<keyword evidence="3" id="KW-0234">DNA repair</keyword>
<feature type="binding site" evidence="3">
    <location>
        <begin position="167"/>
        <end position="174"/>
    </location>
    <ligand>
        <name>ATP</name>
        <dbReference type="ChEBI" id="CHEBI:30616"/>
    </ligand>
</feature>
<keyword evidence="3 5" id="KW-0378">Hydrolase</keyword>
<dbReference type="InterPro" id="IPR027785">
    <property type="entry name" value="UvrD-like_helicase_C"/>
</dbReference>
<dbReference type="EC" id="5.6.2.3" evidence="3"/>
<comment type="similarity">
    <text evidence="3">Belongs to the RecD family.</text>
</comment>